<dbReference type="EC" id="2.3.2.27" evidence="6"/>
<comment type="similarity">
    <text evidence="6">Belongs to the BRE1 family.</text>
</comment>
<protein>
    <recommendedName>
        <fullName evidence="6">E3 ubiquitin protein ligase</fullName>
        <ecNumber evidence="6">2.3.2.27</ecNumber>
    </recommendedName>
</protein>
<feature type="coiled-coil region" evidence="7">
    <location>
        <begin position="232"/>
        <end position="349"/>
    </location>
</feature>
<dbReference type="AlphaFoldDB" id="A0A7R8VM03"/>
<evidence type="ECO:0000256" key="5">
    <source>
        <dbReference type="ARBA" id="ARBA00023242"/>
    </source>
</evidence>
<dbReference type="InterPro" id="IPR013956">
    <property type="entry name" value="E3_ubiquit_lig_Bre1"/>
</dbReference>
<dbReference type="GO" id="GO:0061630">
    <property type="term" value="F:ubiquitin protein ligase activity"/>
    <property type="evidence" value="ECO:0007669"/>
    <property type="project" value="UniProtKB-EC"/>
</dbReference>
<keyword evidence="5 6" id="KW-0539">Nucleus</keyword>
<keyword evidence="4 6" id="KW-0862">Zinc</keyword>
<dbReference type="GO" id="GO:0008270">
    <property type="term" value="F:zinc ion binding"/>
    <property type="evidence" value="ECO:0007669"/>
    <property type="project" value="UniProtKB-KW"/>
</dbReference>
<keyword evidence="6" id="KW-0156">Chromatin regulator</keyword>
<dbReference type="GO" id="GO:0033503">
    <property type="term" value="C:HULC complex"/>
    <property type="evidence" value="ECO:0007669"/>
    <property type="project" value="TreeGrafter"/>
</dbReference>
<dbReference type="Pfam" id="PF26052">
    <property type="entry name" value="BRE1B"/>
    <property type="match status" value="1"/>
</dbReference>
<keyword evidence="6" id="KW-0808">Transferase</keyword>
<dbReference type="PANTHER" id="PTHR23163">
    <property type="entry name" value="RING FINGER PROTEIN-RELATED"/>
    <property type="match status" value="1"/>
</dbReference>
<name>A0A7R8VM03_TIMDO</name>
<keyword evidence="2 6" id="KW-0479">Metal-binding</keyword>
<keyword evidence="6 7" id="KW-0175">Coiled coil</keyword>
<dbReference type="InterPro" id="IPR058642">
    <property type="entry name" value="BRE1A/B-like_dom"/>
</dbReference>
<dbReference type="InterPro" id="IPR058643">
    <property type="entry name" value="BRE1-like_CC"/>
</dbReference>
<evidence type="ECO:0000313" key="11">
    <source>
        <dbReference type="EMBL" id="CAD7200991.1"/>
    </source>
</evidence>
<dbReference type="Pfam" id="PF26095">
    <property type="entry name" value="CC_Bre1"/>
    <property type="match status" value="1"/>
</dbReference>
<feature type="domain" description="BRE1-like coiled-coil containing" evidence="10">
    <location>
        <begin position="70"/>
        <end position="156"/>
    </location>
</feature>
<organism evidence="11">
    <name type="scientific">Timema douglasi</name>
    <name type="common">Walking stick</name>
    <dbReference type="NCBI Taxonomy" id="61478"/>
    <lineage>
        <taxon>Eukaryota</taxon>
        <taxon>Metazoa</taxon>
        <taxon>Ecdysozoa</taxon>
        <taxon>Arthropoda</taxon>
        <taxon>Hexapoda</taxon>
        <taxon>Insecta</taxon>
        <taxon>Pterygota</taxon>
        <taxon>Neoptera</taxon>
        <taxon>Polyneoptera</taxon>
        <taxon>Phasmatodea</taxon>
        <taxon>Timematodea</taxon>
        <taxon>Timematoidea</taxon>
        <taxon>Timematidae</taxon>
        <taxon>Timema</taxon>
    </lineage>
</organism>
<evidence type="ECO:0000256" key="7">
    <source>
        <dbReference type="SAM" id="Coils"/>
    </source>
</evidence>
<comment type="subcellular location">
    <subcellularLocation>
        <location evidence="1 6">Nucleus</location>
    </subcellularLocation>
</comment>
<feature type="domain" description="BRE1A/B-like" evidence="9">
    <location>
        <begin position="355"/>
        <end position="407"/>
    </location>
</feature>
<comment type="pathway">
    <text evidence="6">Protein modification; protein ubiquitination.</text>
</comment>
<feature type="region of interest" description="Disordered" evidence="8">
    <location>
        <begin position="1"/>
        <end position="23"/>
    </location>
</feature>
<dbReference type="PANTHER" id="PTHR23163:SF0">
    <property type="entry name" value="E3 UBIQUITIN-PROTEIN LIGASE BRE1"/>
    <property type="match status" value="1"/>
</dbReference>
<sequence length="414" mass="48263">MSKRPADNEAGTSCQQPPSKKVQFEPIRIGPISTLEEMDIKVLQFQNKKLAQRLEQRHRSESELRQRIEQLEKRQTQDDAVLNVVNRYWNQLNEDIRVLLQRFDAETADESENRNENEATTSFLMQLSTWDKEELDEKLANRVQVSKRAVAKVIQAFDRLMQRNEKITLALKGELDGGYWTLLPSCDQCMPALMTDHMTTKLVPPQYDVVVGVPCSVPCVERLFHLGSWMDMAECQDKLTGKETEAAELRNQIDDMQYELLKVQSRNDKLENHLAEAYEKLKTFEQIHGEDKGTVKPVVTSGVSQKKVEDLQKELEEQRELSNNRLQELDKLHQQHRDALKEVEKLKMDIRQLPESVIVETTEYKCLQSQFSVLYNESMQLKTQLDEARQQLQTSKNTHLRHIEMMEVRLNLIQ</sequence>
<evidence type="ECO:0000259" key="9">
    <source>
        <dbReference type="Pfam" id="PF26052"/>
    </source>
</evidence>
<gene>
    <name evidence="11" type="ORF">TDIB3V08_LOCUS7199</name>
</gene>
<accession>A0A7R8VM03</accession>
<keyword evidence="6" id="KW-0833">Ubl conjugation pathway</keyword>
<keyword evidence="3 6" id="KW-0863">Zinc-finger</keyword>
<evidence type="ECO:0000256" key="6">
    <source>
        <dbReference type="RuleBase" id="RU365038"/>
    </source>
</evidence>
<evidence type="ECO:0000256" key="1">
    <source>
        <dbReference type="ARBA" id="ARBA00004123"/>
    </source>
</evidence>
<dbReference type="GO" id="GO:0006325">
    <property type="term" value="P:chromatin organization"/>
    <property type="evidence" value="ECO:0007669"/>
    <property type="project" value="UniProtKB-KW"/>
</dbReference>
<evidence type="ECO:0000256" key="8">
    <source>
        <dbReference type="SAM" id="MobiDB-lite"/>
    </source>
</evidence>
<dbReference type="UniPathway" id="UPA00143"/>
<evidence type="ECO:0000259" key="10">
    <source>
        <dbReference type="Pfam" id="PF26095"/>
    </source>
</evidence>
<dbReference type="GO" id="GO:0016567">
    <property type="term" value="P:protein ubiquitination"/>
    <property type="evidence" value="ECO:0007669"/>
    <property type="project" value="UniProtKB-UniRule"/>
</dbReference>
<proteinExistence type="inferred from homology"/>
<evidence type="ECO:0000256" key="3">
    <source>
        <dbReference type="ARBA" id="ARBA00022771"/>
    </source>
</evidence>
<dbReference type="EMBL" id="OA567956">
    <property type="protein sequence ID" value="CAD7200991.1"/>
    <property type="molecule type" value="Genomic_DNA"/>
</dbReference>
<comment type="catalytic activity">
    <reaction evidence="6">
        <text>S-ubiquitinyl-[E2 ubiquitin-conjugating enzyme]-L-cysteine + [acceptor protein]-L-lysine = [E2 ubiquitin-conjugating enzyme]-L-cysteine + N(6)-ubiquitinyl-[acceptor protein]-L-lysine.</text>
        <dbReference type="EC" id="2.3.2.27"/>
    </reaction>
</comment>
<evidence type="ECO:0000256" key="4">
    <source>
        <dbReference type="ARBA" id="ARBA00022833"/>
    </source>
</evidence>
<evidence type="ECO:0000256" key="2">
    <source>
        <dbReference type="ARBA" id="ARBA00022723"/>
    </source>
</evidence>
<reference evidence="11" key="1">
    <citation type="submission" date="2020-11" db="EMBL/GenBank/DDBJ databases">
        <authorList>
            <person name="Tran Van P."/>
        </authorList>
    </citation>
    <scope>NUCLEOTIDE SEQUENCE</scope>
</reference>
<dbReference type="GO" id="GO:0005634">
    <property type="term" value="C:nucleus"/>
    <property type="evidence" value="ECO:0007669"/>
    <property type="project" value="UniProtKB-SubCell"/>
</dbReference>